<keyword evidence="2 9" id="KW-0813">Transport</keyword>
<evidence type="ECO:0000256" key="8">
    <source>
        <dbReference type="ARBA" id="ARBA00038436"/>
    </source>
</evidence>
<feature type="domain" description="Tripartite ATP-independent periplasmic transporters DctQ component" evidence="10">
    <location>
        <begin position="28"/>
        <end position="156"/>
    </location>
</feature>
<evidence type="ECO:0000256" key="6">
    <source>
        <dbReference type="ARBA" id="ARBA00022989"/>
    </source>
</evidence>
<name>A0ABW8NJY3_9GAMM</name>
<protein>
    <recommendedName>
        <fullName evidence="9">TRAP transporter small permease protein</fullName>
    </recommendedName>
</protein>
<feature type="transmembrane region" description="Helical" evidence="9">
    <location>
        <begin position="20"/>
        <end position="42"/>
    </location>
</feature>
<accession>A0ABW8NJY3</accession>
<proteinExistence type="inferred from homology"/>
<keyword evidence="4 9" id="KW-0997">Cell inner membrane</keyword>
<feature type="transmembrane region" description="Helical" evidence="9">
    <location>
        <begin position="90"/>
        <end position="112"/>
    </location>
</feature>
<evidence type="ECO:0000256" key="1">
    <source>
        <dbReference type="ARBA" id="ARBA00004429"/>
    </source>
</evidence>
<evidence type="ECO:0000256" key="7">
    <source>
        <dbReference type="ARBA" id="ARBA00023136"/>
    </source>
</evidence>
<evidence type="ECO:0000256" key="5">
    <source>
        <dbReference type="ARBA" id="ARBA00022692"/>
    </source>
</evidence>
<keyword evidence="12" id="KW-1185">Reference proteome</keyword>
<comment type="function">
    <text evidence="9">Part of the tripartite ATP-independent periplasmic (TRAP) transport system.</text>
</comment>
<evidence type="ECO:0000259" key="10">
    <source>
        <dbReference type="Pfam" id="PF04290"/>
    </source>
</evidence>
<dbReference type="PANTHER" id="PTHR35011:SF2">
    <property type="entry name" value="2,3-DIKETO-L-GULONATE TRAP TRANSPORTER SMALL PERMEASE PROTEIN YIAM"/>
    <property type="match status" value="1"/>
</dbReference>
<keyword evidence="7 9" id="KW-0472">Membrane</keyword>
<comment type="subcellular location">
    <subcellularLocation>
        <location evidence="1 9">Cell inner membrane</location>
        <topology evidence="1 9">Multi-pass membrane protein</topology>
    </subcellularLocation>
</comment>
<evidence type="ECO:0000313" key="11">
    <source>
        <dbReference type="EMBL" id="MFK4753171.1"/>
    </source>
</evidence>
<gene>
    <name evidence="11" type="ORF">WG929_12180</name>
</gene>
<dbReference type="InterPro" id="IPR007387">
    <property type="entry name" value="TRAP_DctQ"/>
</dbReference>
<dbReference type="Proteomes" id="UP001620597">
    <property type="component" value="Unassembled WGS sequence"/>
</dbReference>
<dbReference type="PANTHER" id="PTHR35011">
    <property type="entry name" value="2,3-DIKETO-L-GULONATE TRAP TRANSPORTER SMALL PERMEASE PROTEIN YIAM"/>
    <property type="match status" value="1"/>
</dbReference>
<feature type="transmembrane region" description="Helical" evidence="9">
    <location>
        <begin position="132"/>
        <end position="151"/>
    </location>
</feature>
<sequence>MKHSPLRRLLSAIHTLEDGLLVLVLLIMVLLAGIDIVARSVFGGGVMWIPPALRVMVLWLGLLGGMVATRGREHIAIDLVNRLAPKAVSEAISVVTSAFAAFICAIVAWNGYAYIELAIEFGDIAFGKIPAWPLQLIIPFSFTVMALRFAIQSLEAVIKVLGKHPAAEAHS</sequence>
<keyword evidence="5 9" id="KW-0812">Transmembrane</keyword>
<evidence type="ECO:0000256" key="2">
    <source>
        <dbReference type="ARBA" id="ARBA00022448"/>
    </source>
</evidence>
<dbReference type="InterPro" id="IPR055348">
    <property type="entry name" value="DctQ"/>
</dbReference>
<comment type="similarity">
    <text evidence="8 9">Belongs to the TRAP transporter small permease family.</text>
</comment>
<reference evidence="11 12" key="1">
    <citation type="submission" date="2024-03" db="EMBL/GenBank/DDBJ databases">
        <title>High-quality draft genome sequence of Oceanobacter sp. wDCs-4.</title>
        <authorList>
            <person name="Dong C."/>
        </authorList>
    </citation>
    <scope>NUCLEOTIDE SEQUENCE [LARGE SCALE GENOMIC DNA]</scope>
    <source>
        <strain evidence="12">wDCs-4</strain>
    </source>
</reference>
<evidence type="ECO:0000256" key="3">
    <source>
        <dbReference type="ARBA" id="ARBA00022475"/>
    </source>
</evidence>
<dbReference type="Pfam" id="PF04290">
    <property type="entry name" value="DctQ"/>
    <property type="match status" value="1"/>
</dbReference>
<keyword evidence="3" id="KW-1003">Cell membrane</keyword>
<evidence type="ECO:0000256" key="9">
    <source>
        <dbReference type="RuleBase" id="RU369079"/>
    </source>
</evidence>
<organism evidence="11 12">
    <name type="scientific">Oceanobacter antarcticus</name>
    <dbReference type="NCBI Taxonomy" id="3133425"/>
    <lineage>
        <taxon>Bacteria</taxon>
        <taxon>Pseudomonadati</taxon>
        <taxon>Pseudomonadota</taxon>
        <taxon>Gammaproteobacteria</taxon>
        <taxon>Oceanospirillales</taxon>
        <taxon>Oceanospirillaceae</taxon>
        <taxon>Oceanobacter</taxon>
    </lineage>
</organism>
<comment type="caution">
    <text evidence="11">The sequence shown here is derived from an EMBL/GenBank/DDBJ whole genome shotgun (WGS) entry which is preliminary data.</text>
</comment>
<dbReference type="EMBL" id="JBBKTX010000014">
    <property type="protein sequence ID" value="MFK4753171.1"/>
    <property type="molecule type" value="Genomic_DNA"/>
</dbReference>
<dbReference type="RefSeq" id="WP_416206248.1">
    <property type="nucleotide sequence ID" value="NZ_JBBKTX010000014.1"/>
</dbReference>
<feature type="transmembrane region" description="Helical" evidence="9">
    <location>
        <begin position="48"/>
        <end position="69"/>
    </location>
</feature>
<comment type="subunit">
    <text evidence="9">The complex comprises the extracytoplasmic solute receptor protein and the two transmembrane proteins.</text>
</comment>
<evidence type="ECO:0000256" key="4">
    <source>
        <dbReference type="ARBA" id="ARBA00022519"/>
    </source>
</evidence>
<keyword evidence="6 9" id="KW-1133">Transmembrane helix</keyword>
<evidence type="ECO:0000313" key="12">
    <source>
        <dbReference type="Proteomes" id="UP001620597"/>
    </source>
</evidence>